<reference evidence="2" key="1">
    <citation type="journal article" date="2019" name="Int. J. Syst. Evol. Microbiol.">
        <title>The Global Catalogue of Microorganisms (GCM) 10K type strain sequencing project: providing services to taxonomists for standard genome sequencing and annotation.</title>
        <authorList>
            <consortium name="The Broad Institute Genomics Platform"/>
            <consortium name="The Broad Institute Genome Sequencing Center for Infectious Disease"/>
            <person name="Wu L."/>
            <person name="Ma J."/>
        </authorList>
    </citation>
    <scope>NUCLEOTIDE SEQUENCE [LARGE SCALE GENOMIC DNA]</scope>
    <source>
        <strain evidence="2">CCUG 62414</strain>
    </source>
</reference>
<dbReference type="Proteomes" id="UP001597061">
    <property type="component" value="Unassembled WGS sequence"/>
</dbReference>
<protein>
    <recommendedName>
        <fullName evidence="3">YD repeat-containing protein</fullName>
    </recommendedName>
</protein>
<evidence type="ECO:0008006" key="3">
    <source>
        <dbReference type="Google" id="ProtNLM"/>
    </source>
</evidence>
<evidence type="ECO:0000313" key="2">
    <source>
        <dbReference type="Proteomes" id="UP001597061"/>
    </source>
</evidence>
<organism evidence="1 2">
    <name type="scientific">Mariniflexile jejuense</name>
    <dbReference type="NCBI Taxonomy" id="1173582"/>
    <lineage>
        <taxon>Bacteria</taxon>
        <taxon>Pseudomonadati</taxon>
        <taxon>Bacteroidota</taxon>
        <taxon>Flavobacteriia</taxon>
        <taxon>Flavobacteriales</taxon>
        <taxon>Flavobacteriaceae</taxon>
        <taxon>Mariniflexile</taxon>
    </lineage>
</organism>
<dbReference type="RefSeq" id="WP_379926248.1">
    <property type="nucleotide sequence ID" value="NZ_JBHTJI010000001.1"/>
</dbReference>
<dbReference type="EMBL" id="JBHTJI010000001">
    <property type="protein sequence ID" value="MFD0990655.1"/>
    <property type="molecule type" value="Genomic_DNA"/>
</dbReference>
<name>A0ABW3JKJ9_9FLAO</name>
<gene>
    <name evidence="1" type="ORF">ACFQ1R_11145</name>
</gene>
<proteinExistence type="predicted"/>
<sequence length="233" mass="26944">MKIIIKSILIVLFFTSYKNPPTTGQISDHAPMNPVIGFFHKEDLALKGPVKMAGDDYFDKNGNVIKSMTDVFTHSNTKITMKTGDILYTYLKNNKEQIIEMTISGKDESTFFTYNNSGLLETEYGIENGISYKTIYDYDINGRIKQYTYIYGNDPIQIHYYNYKELKNNTLEITITFNNSEQKEIYHYKNGIMVASTYNGTTSTYSYKFDKQGNWTTQTTDSGSFTKRTVKYY</sequence>
<keyword evidence="2" id="KW-1185">Reference proteome</keyword>
<comment type="caution">
    <text evidence="1">The sequence shown here is derived from an EMBL/GenBank/DDBJ whole genome shotgun (WGS) entry which is preliminary data.</text>
</comment>
<evidence type="ECO:0000313" key="1">
    <source>
        <dbReference type="EMBL" id="MFD0990655.1"/>
    </source>
</evidence>
<accession>A0ABW3JKJ9</accession>